<evidence type="ECO:0000256" key="3">
    <source>
        <dbReference type="ARBA" id="ARBA00022618"/>
    </source>
</evidence>
<dbReference type="GO" id="GO:0015074">
    <property type="term" value="P:DNA integration"/>
    <property type="evidence" value="ECO:0007669"/>
    <property type="project" value="UniProtKB-KW"/>
</dbReference>
<keyword evidence="2" id="KW-0963">Cytoplasm</keyword>
<keyword evidence="10" id="KW-0175">Coiled coil</keyword>
<organism evidence="13 14">
    <name type="scientific">Cytobacillus firmus</name>
    <name type="common">Bacillus firmus</name>
    <dbReference type="NCBI Taxonomy" id="1399"/>
    <lineage>
        <taxon>Bacteria</taxon>
        <taxon>Bacillati</taxon>
        <taxon>Bacillota</taxon>
        <taxon>Bacilli</taxon>
        <taxon>Bacillales</taxon>
        <taxon>Bacillaceae</taxon>
        <taxon>Cytobacillus</taxon>
    </lineage>
</organism>
<evidence type="ECO:0000256" key="4">
    <source>
        <dbReference type="ARBA" id="ARBA00022829"/>
    </source>
</evidence>
<evidence type="ECO:0000256" key="6">
    <source>
        <dbReference type="ARBA" id="ARBA00023125"/>
    </source>
</evidence>
<dbReference type="InterPro" id="IPR002104">
    <property type="entry name" value="Integrase_catalytic"/>
</dbReference>
<keyword evidence="5" id="KW-0229">DNA integration</keyword>
<sequence length="388" mass="45234">MKPNKLVLTKHTNKTLNLDLINKAQTISSLVTYLLDDSLHKKLSDIIDKDGEANFSLFNDIEMIYYYAHQKRDLNEKKNRTENTKREYLRDLLLFYQQLLEQAELVEVEIRDVQEYRLLKTLTSRNMRKYQEWLKEAPLGKAGKQYSVATLSRKTVVIRGFLKFLYENQYIKVPLHQKMLSSNVRSFDRPNKEMSSVEVISLVNYFRTHPILYGLISVLATTGLRIQELCNAKVNDLAYLDGEYWLTVMGKGQKERQVLIHPNVLKAIEGFRKRRRLDFKLDPSDSSPLFTTSKGKAYGYKYLSNYLITKINKADLDFIKMRKNPITPHSFRHGFALISADQGADLLTIKESLGHSDIKTTQIYLQRKMLRKNNAAHSWKDSDIINKI</sequence>
<keyword evidence="8" id="KW-0131">Cell cycle</keyword>
<keyword evidence="4" id="KW-0159">Chromosome partition</keyword>
<evidence type="ECO:0000259" key="12">
    <source>
        <dbReference type="PROSITE" id="PS51900"/>
    </source>
</evidence>
<dbReference type="GO" id="GO:0005737">
    <property type="term" value="C:cytoplasm"/>
    <property type="evidence" value="ECO:0007669"/>
    <property type="project" value="UniProtKB-SubCell"/>
</dbReference>
<gene>
    <name evidence="13" type="ORF">DFO70_1361</name>
</gene>
<evidence type="ECO:0000256" key="10">
    <source>
        <dbReference type="SAM" id="Coils"/>
    </source>
</evidence>
<dbReference type="OrthoDB" id="2445040at2"/>
<evidence type="ECO:0000256" key="9">
    <source>
        <dbReference type="PROSITE-ProRule" id="PRU01248"/>
    </source>
</evidence>
<feature type="domain" description="Core-binding (CB)" evidence="12">
    <location>
        <begin position="56"/>
        <end position="166"/>
    </location>
</feature>
<dbReference type="Gene3D" id="1.10.150.130">
    <property type="match status" value="1"/>
</dbReference>
<evidence type="ECO:0000313" key="13">
    <source>
        <dbReference type="EMBL" id="RBP85969.1"/>
    </source>
</evidence>
<dbReference type="Gene3D" id="1.10.443.10">
    <property type="entry name" value="Intergrase catalytic core"/>
    <property type="match status" value="1"/>
</dbReference>
<name>A0A366JHP0_CYTFI</name>
<reference evidence="13 14" key="1">
    <citation type="submission" date="2018-06" db="EMBL/GenBank/DDBJ databases">
        <title>Freshwater and sediment microbial communities from various areas in North America, analyzing microbe dynamics in response to fracking.</title>
        <authorList>
            <person name="Lamendella R."/>
        </authorList>
    </citation>
    <scope>NUCLEOTIDE SEQUENCE [LARGE SCALE GENOMIC DNA]</scope>
    <source>
        <strain evidence="13 14">14_TX</strain>
    </source>
</reference>
<dbReference type="InterPro" id="IPR050090">
    <property type="entry name" value="Tyrosine_recombinase_XerCD"/>
</dbReference>
<feature type="coiled-coil region" evidence="10">
    <location>
        <begin position="67"/>
        <end position="116"/>
    </location>
</feature>
<evidence type="ECO:0000256" key="5">
    <source>
        <dbReference type="ARBA" id="ARBA00022908"/>
    </source>
</evidence>
<protein>
    <submittedName>
        <fullName evidence="13">Site-specific recombinase XerD</fullName>
    </submittedName>
</protein>
<dbReference type="PROSITE" id="PS51898">
    <property type="entry name" value="TYR_RECOMBINASE"/>
    <property type="match status" value="1"/>
</dbReference>
<dbReference type="GO" id="GO:0006310">
    <property type="term" value="P:DNA recombination"/>
    <property type="evidence" value="ECO:0007669"/>
    <property type="project" value="UniProtKB-KW"/>
</dbReference>
<keyword evidence="3" id="KW-0132">Cell division</keyword>
<dbReference type="EMBL" id="QNSF01000036">
    <property type="protein sequence ID" value="RBP85969.1"/>
    <property type="molecule type" value="Genomic_DNA"/>
</dbReference>
<dbReference type="PANTHER" id="PTHR30349:SF77">
    <property type="entry name" value="TYROSINE RECOMBINASE XERC"/>
    <property type="match status" value="1"/>
</dbReference>
<proteinExistence type="predicted"/>
<dbReference type="PANTHER" id="PTHR30349">
    <property type="entry name" value="PHAGE INTEGRASE-RELATED"/>
    <property type="match status" value="1"/>
</dbReference>
<dbReference type="AlphaFoldDB" id="A0A366JHP0"/>
<dbReference type="RefSeq" id="WP_113885748.1">
    <property type="nucleotide sequence ID" value="NZ_QNSF01000036.1"/>
</dbReference>
<evidence type="ECO:0000259" key="11">
    <source>
        <dbReference type="PROSITE" id="PS51898"/>
    </source>
</evidence>
<dbReference type="InterPro" id="IPR013762">
    <property type="entry name" value="Integrase-like_cat_sf"/>
</dbReference>
<accession>A0A366JHP0</accession>
<keyword evidence="7" id="KW-0233">DNA recombination</keyword>
<dbReference type="Pfam" id="PF00589">
    <property type="entry name" value="Phage_integrase"/>
    <property type="match status" value="1"/>
</dbReference>
<evidence type="ECO:0000313" key="14">
    <source>
        <dbReference type="Proteomes" id="UP000252731"/>
    </source>
</evidence>
<evidence type="ECO:0000256" key="1">
    <source>
        <dbReference type="ARBA" id="ARBA00004496"/>
    </source>
</evidence>
<comment type="caution">
    <text evidence="13">The sequence shown here is derived from an EMBL/GenBank/DDBJ whole genome shotgun (WGS) entry which is preliminary data.</text>
</comment>
<dbReference type="GO" id="GO:0003677">
    <property type="term" value="F:DNA binding"/>
    <property type="evidence" value="ECO:0007669"/>
    <property type="project" value="UniProtKB-UniRule"/>
</dbReference>
<feature type="domain" description="Tyr recombinase" evidence="11">
    <location>
        <begin position="189"/>
        <end position="377"/>
    </location>
</feature>
<keyword evidence="14" id="KW-1185">Reference proteome</keyword>
<dbReference type="InterPro" id="IPR011010">
    <property type="entry name" value="DNA_brk_join_enz"/>
</dbReference>
<dbReference type="Proteomes" id="UP000252731">
    <property type="component" value="Unassembled WGS sequence"/>
</dbReference>
<evidence type="ECO:0000256" key="2">
    <source>
        <dbReference type="ARBA" id="ARBA00022490"/>
    </source>
</evidence>
<dbReference type="InterPro" id="IPR010998">
    <property type="entry name" value="Integrase_recombinase_N"/>
</dbReference>
<dbReference type="PROSITE" id="PS51900">
    <property type="entry name" value="CB"/>
    <property type="match status" value="1"/>
</dbReference>
<comment type="subcellular location">
    <subcellularLocation>
        <location evidence="1">Cytoplasm</location>
    </subcellularLocation>
</comment>
<dbReference type="SUPFAM" id="SSF56349">
    <property type="entry name" value="DNA breaking-rejoining enzymes"/>
    <property type="match status" value="1"/>
</dbReference>
<keyword evidence="6 9" id="KW-0238">DNA-binding</keyword>
<dbReference type="GO" id="GO:0051301">
    <property type="term" value="P:cell division"/>
    <property type="evidence" value="ECO:0007669"/>
    <property type="project" value="UniProtKB-KW"/>
</dbReference>
<dbReference type="InterPro" id="IPR044068">
    <property type="entry name" value="CB"/>
</dbReference>
<evidence type="ECO:0000256" key="8">
    <source>
        <dbReference type="ARBA" id="ARBA00023306"/>
    </source>
</evidence>
<dbReference type="GO" id="GO:0007059">
    <property type="term" value="P:chromosome segregation"/>
    <property type="evidence" value="ECO:0007669"/>
    <property type="project" value="UniProtKB-KW"/>
</dbReference>
<evidence type="ECO:0000256" key="7">
    <source>
        <dbReference type="ARBA" id="ARBA00023172"/>
    </source>
</evidence>